<reference evidence="3 4" key="1">
    <citation type="submission" date="2021-02" db="EMBL/GenBank/DDBJ databases">
        <title>Plant Genome Project.</title>
        <authorList>
            <person name="Zhang R.-G."/>
        </authorList>
    </citation>
    <scope>NUCLEOTIDE SEQUENCE [LARGE SCALE GENOMIC DNA]</scope>
    <source>
        <tissue evidence="3">Leaves</tissue>
    </source>
</reference>
<protein>
    <recommendedName>
        <fullName evidence="2">PTC1-like winged helix-turn-helix domain-containing protein</fullName>
    </recommendedName>
</protein>
<feature type="compositionally biased region" description="Pro residues" evidence="1">
    <location>
        <begin position="623"/>
        <end position="633"/>
    </location>
</feature>
<feature type="compositionally biased region" description="Polar residues" evidence="1">
    <location>
        <begin position="640"/>
        <end position="653"/>
    </location>
</feature>
<feature type="region of interest" description="Disordered" evidence="1">
    <location>
        <begin position="481"/>
        <end position="555"/>
    </location>
</feature>
<dbReference type="Pfam" id="PF25874">
    <property type="entry name" value="WHD_plant_repro"/>
    <property type="match status" value="1"/>
</dbReference>
<name>A0ABQ8HFI1_9ROSI</name>
<dbReference type="InterPro" id="IPR059080">
    <property type="entry name" value="WHD_PTC1"/>
</dbReference>
<organism evidence="3 4">
    <name type="scientific">Xanthoceras sorbifolium</name>
    <dbReference type="NCBI Taxonomy" id="99658"/>
    <lineage>
        <taxon>Eukaryota</taxon>
        <taxon>Viridiplantae</taxon>
        <taxon>Streptophyta</taxon>
        <taxon>Embryophyta</taxon>
        <taxon>Tracheophyta</taxon>
        <taxon>Spermatophyta</taxon>
        <taxon>Magnoliopsida</taxon>
        <taxon>eudicotyledons</taxon>
        <taxon>Gunneridae</taxon>
        <taxon>Pentapetalae</taxon>
        <taxon>rosids</taxon>
        <taxon>malvids</taxon>
        <taxon>Sapindales</taxon>
        <taxon>Sapindaceae</taxon>
        <taxon>Xanthoceroideae</taxon>
        <taxon>Xanthoceras</taxon>
    </lineage>
</organism>
<proteinExistence type="predicted"/>
<feature type="compositionally biased region" description="Basic and acidic residues" evidence="1">
    <location>
        <begin position="482"/>
        <end position="494"/>
    </location>
</feature>
<dbReference type="InterPro" id="IPR044221">
    <property type="entry name" value="DYAD/AMEIOTIC1"/>
</dbReference>
<evidence type="ECO:0000256" key="1">
    <source>
        <dbReference type="SAM" id="MobiDB-lite"/>
    </source>
</evidence>
<gene>
    <name evidence="3" type="ORF">JRO89_XS11G0136300</name>
</gene>
<evidence type="ECO:0000313" key="3">
    <source>
        <dbReference type="EMBL" id="KAH7557381.1"/>
    </source>
</evidence>
<evidence type="ECO:0000259" key="2">
    <source>
        <dbReference type="Pfam" id="PF25874"/>
    </source>
</evidence>
<sequence length="747" mass="83249">MAGTDQGCSKLGDHDHAAVSLTEMLYLKRQQKSPDEAAAKSPCLARQVLPTTTSPQIIDGAHIKVYSYYVIDHSKLPSIAPEQLNSIRVVMVNEKCKNRVGVRFPSMCSLRVYFAGGDCRKPGTKTMPSLDEKYVMEPDVAEEILYRRIPSHEIGENKNSWSFWVVCSDLMVVPKMGLCWSALKGGAGMLKWGKKRKVRFLGGYEEEKINEQTPLEYVRGEKVGQEEIENSDEEEYVKTDQLSREALKKNRKRKFLVNANFEKPKQEKKKMKLIKSSSGRWSKERYKLAEVNMLKILKEKGAVFGRPIMRPALRTEARKLIGDTGLLDHLLKHMAGKVAPGGQERFRRRHNADGAMEYWLESADLVNIRKEAGVQDPYWTPPPGWSPGDNPTQDPVCARELKQLKEEIAKMSRDIQDLLSKKQEDDMAIVTTPTSCITSQTFEHDSFLLPLKEIYTDLVNKKAKIEEQLMKISHSLSGMEQEMEKLNSLEEANKPESASKQPLPIESTTPAPPSSGTVKETNEVEQKKKETVISLDDKQENDKTGAKTTKPKATVEGKAEKIERLKSGFRICKPQGTFLWPNMVMYPPATTVVPLDDLLVVSTPPSVSSSTTSTSHLLSPLPQCEPLPTPPVKPFAQKLPPNSTQPSTKSITKPSDPALLINLNELPTNQNEPKNSAVPCLITSKKEDAVDQCGEIERQKIIRECEQKYRGGSSSSASSSSCLSTEAGIWLALATPNSALGSNCRRG</sequence>
<comment type="caution">
    <text evidence="3">The sequence shown here is derived from an EMBL/GenBank/DDBJ whole genome shotgun (WGS) entry which is preliminary data.</text>
</comment>
<dbReference type="PANTHER" id="PTHR46740">
    <property type="entry name" value="PROTEIN DYAD"/>
    <property type="match status" value="1"/>
</dbReference>
<feature type="compositionally biased region" description="Basic and acidic residues" evidence="1">
    <location>
        <begin position="520"/>
        <end position="545"/>
    </location>
</feature>
<evidence type="ECO:0000313" key="4">
    <source>
        <dbReference type="Proteomes" id="UP000827721"/>
    </source>
</evidence>
<feature type="compositionally biased region" description="Low complexity" evidence="1">
    <location>
        <begin position="605"/>
        <end position="622"/>
    </location>
</feature>
<accession>A0ABQ8HFI1</accession>
<feature type="compositionally biased region" description="Polar residues" evidence="1">
    <location>
        <begin position="496"/>
        <end position="519"/>
    </location>
</feature>
<keyword evidence="4" id="KW-1185">Reference proteome</keyword>
<dbReference type="Proteomes" id="UP000827721">
    <property type="component" value="Unassembled WGS sequence"/>
</dbReference>
<feature type="domain" description="PTC1-like winged helix-turn-helix" evidence="2">
    <location>
        <begin position="280"/>
        <end position="362"/>
    </location>
</feature>
<feature type="region of interest" description="Disordered" evidence="1">
    <location>
        <begin position="605"/>
        <end position="655"/>
    </location>
</feature>
<dbReference type="EMBL" id="JAFEMO010000011">
    <property type="protein sequence ID" value="KAH7557381.1"/>
    <property type="molecule type" value="Genomic_DNA"/>
</dbReference>
<dbReference type="PANTHER" id="PTHR46740:SF2">
    <property type="entry name" value="PROTEIN DYAD"/>
    <property type="match status" value="1"/>
</dbReference>